<feature type="non-terminal residue" evidence="2">
    <location>
        <position position="47"/>
    </location>
</feature>
<dbReference type="EC" id="1.2.1.3" evidence="2"/>
<accession>A0A6J4P9T3</accession>
<proteinExistence type="predicted"/>
<protein>
    <submittedName>
        <fullName evidence="2">Aldehyde dehydrogenase</fullName>
        <ecNumber evidence="2">1.2.1.3</ecNumber>
    </submittedName>
</protein>
<dbReference type="AlphaFoldDB" id="A0A6J4P9T3"/>
<evidence type="ECO:0000313" key="2">
    <source>
        <dbReference type="EMBL" id="CAA9409996.1"/>
    </source>
</evidence>
<evidence type="ECO:0000256" key="1">
    <source>
        <dbReference type="SAM" id="MobiDB-lite"/>
    </source>
</evidence>
<reference evidence="2" key="1">
    <citation type="submission" date="2020-02" db="EMBL/GenBank/DDBJ databases">
        <authorList>
            <person name="Meier V. D."/>
        </authorList>
    </citation>
    <scope>NUCLEOTIDE SEQUENCE</scope>
    <source>
        <strain evidence="2">AVDCRST_MAG15</strain>
    </source>
</reference>
<feature type="compositionally biased region" description="Basic and acidic residues" evidence="1">
    <location>
        <begin position="31"/>
        <end position="47"/>
    </location>
</feature>
<keyword evidence="2" id="KW-0560">Oxidoreductase</keyword>
<sequence>DRGQIRGQPQADLGGDSGAGLDRRRRPRLHRGSDRGENSVDSLRRGL</sequence>
<organism evidence="2">
    <name type="scientific">uncultured Rubellimicrobium sp</name>
    <dbReference type="NCBI Taxonomy" id="543078"/>
    <lineage>
        <taxon>Bacteria</taxon>
        <taxon>Pseudomonadati</taxon>
        <taxon>Pseudomonadota</taxon>
        <taxon>Alphaproteobacteria</taxon>
        <taxon>Rhodobacterales</taxon>
        <taxon>Roseobacteraceae</taxon>
        <taxon>Rubellimicrobium</taxon>
        <taxon>environmental samples</taxon>
    </lineage>
</organism>
<name>A0A6J4P9T3_9RHOB</name>
<feature type="region of interest" description="Disordered" evidence="1">
    <location>
        <begin position="1"/>
        <end position="47"/>
    </location>
</feature>
<feature type="non-terminal residue" evidence="2">
    <location>
        <position position="1"/>
    </location>
</feature>
<dbReference type="GO" id="GO:0004029">
    <property type="term" value="F:aldehyde dehydrogenase (NAD+) activity"/>
    <property type="evidence" value="ECO:0007669"/>
    <property type="project" value="UniProtKB-EC"/>
</dbReference>
<dbReference type="EMBL" id="CADCUU010000219">
    <property type="protein sequence ID" value="CAA9409996.1"/>
    <property type="molecule type" value="Genomic_DNA"/>
</dbReference>
<gene>
    <name evidence="2" type="ORF">AVDCRST_MAG15-1533</name>
</gene>